<evidence type="ECO:0000256" key="1">
    <source>
        <dbReference type="SAM" id="MobiDB-lite"/>
    </source>
</evidence>
<evidence type="ECO:0000313" key="2">
    <source>
        <dbReference type="EMBL" id="BAD37960.1"/>
    </source>
</evidence>
<gene>
    <name evidence="2" type="primary">P0047B10.29</name>
</gene>
<feature type="compositionally biased region" description="Low complexity" evidence="1">
    <location>
        <begin position="33"/>
        <end position="47"/>
    </location>
</feature>
<protein>
    <submittedName>
        <fullName evidence="2">Uncharacterized protein</fullName>
    </submittedName>
</protein>
<name>Q67V59_ORYSJ</name>
<dbReference type="EMBL" id="AP005308">
    <property type="protein sequence ID" value="BAD37960.1"/>
    <property type="molecule type" value="Genomic_DNA"/>
</dbReference>
<proteinExistence type="predicted"/>
<feature type="region of interest" description="Disordered" evidence="1">
    <location>
        <begin position="23"/>
        <end position="60"/>
    </location>
</feature>
<dbReference type="AlphaFoldDB" id="Q67V59"/>
<feature type="compositionally biased region" description="Basic residues" evidence="1">
    <location>
        <begin position="48"/>
        <end position="58"/>
    </location>
</feature>
<dbReference type="Proteomes" id="UP000000763">
    <property type="component" value="Chromosome 9"/>
</dbReference>
<organism evidence="2 3">
    <name type="scientific">Oryza sativa subsp. japonica</name>
    <name type="common">Rice</name>
    <dbReference type="NCBI Taxonomy" id="39947"/>
    <lineage>
        <taxon>Eukaryota</taxon>
        <taxon>Viridiplantae</taxon>
        <taxon>Streptophyta</taxon>
        <taxon>Embryophyta</taxon>
        <taxon>Tracheophyta</taxon>
        <taxon>Spermatophyta</taxon>
        <taxon>Magnoliopsida</taxon>
        <taxon>Liliopsida</taxon>
        <taxon>Poales</taxon>
        <taxon>Poaceae</taxon>
        <taxon>BOP clade</taxon>
        <taxon>Oryzoideae</taxon>
        <taxon>Oryzeae</taxon>
        <taxon>Oryzinae</taxon>
        <taxon>Oryza</taxon>
        <taxon>Oryza sativa</taxon>
    </lineage>
</organism>
<reference evidence="3" key="1">
    <citation type="journal article" date="2005" name="Nature">
        <title>The map-based sequence of the rice genome.</title>
        <authorList>
            <consortium name="International rice genome sequencing project (IRGSP)"/>
            <person name="Matsumoto T."/>
            <person name="Wu J."/>
            <person name="Kanamori H."/>
            <person name="Katayose Y."/>
            <person name="Fujisawa M."/>
            <person name="Namiki N."/>
            <person name="Mizuno H."/>
            <person name="Yamamoto K."/>
            <person name="Antonio B.A."/>
            <person name="Baba T."/>
            <person name="Sakata K."/>
            <person name="Nagamura Y."/>
            <person name="Aoki H."/>
            <person name="Arikawa K."/>
            <person name="Arita K."/>
            <person name="Bito T."/>
            <person name="Chiden Y."/>
            <person name="Fujitsuka N."/>
            <person name="Fukunaka R."/>
            <person name="Hamada M."/>
            <person name="Harada C."/>
            <person name="Hayashi A."/>
            <person name="Hijishita S."/>
            <person name="Honda M."/>
            <person name="Hosokawa S."/>
            <person name="Ichikawa Y."/>
            <person name="Idonuma A."/>
            <person name="Iijima M."/>
            <person name="Ikeda M."/>
            <person name="Ikeno M."/>
            <person name="Ito K."/>
            <person name="Ito S."/>
            <person name="Ito T."/>
            <person name="Ito Y."/>
            <person name="Ito Y."/>
            <person name="Iwabuchi A."/>
            <person name="Kamiya K."/>
            <person name="Karasawa W."/>
            <person name="Kurita K."/>
            <person name="Katagiri S."/>
            <person name="Kikuta A."/>
            <person name="Kobayashi H."/>
            <person name="Kobayashi N."/>
            <person name="Machita K."/>
            <person name="Maehara T."/>
            <person name="Masukawa M."/>
            <person name="Mizubayashi T."/>
            <person name="Mukai Y."/>
            <person name="Nagasaki H."/>
            <person name="Nagata Y."/>
            <person name="Naito S."/>
            <person name="Nakashima M."/>
            <person name="Nakama Y."/>
            <person name="Nakamichi Y."/>
            <person name="Nakamura M."/>
            <person name="Meguro A."/>
            <person name="Negishi M."/>
            <person name="Ohta I."/>
            <person name="Ohta T."/>
            <person name="Okamoto M."/>
            <person name="Ono N."/>
            <person name="Saji S."/>
            <person name="Sakaguchi M."/>
            <person name="Sakai K."/>
            <person name="Shibata M."/>
            <person name="Shimokawa T."/>
            <person name="Song J."/>
            <person name="Takazaki Y."/>
            <person name="Terasawa K."/>
            <person name="Tsugane M."/>
            <person name="Tsuji K."/>
            <person name="Ueda S."/>
            <person name="Waki K."/>
            <person name="Yamagata H."/>
            <person name="Yamamoto M."/>
            <person name="Yamamoto S."/>
            <person name="Yamane H."/>
            <person name="Yoshiki S."/>
            <person name="Yoshihara R."/>
            <person name="Yukawa K."/>
            <person name="Zhong H."/>
            <person name="Yano M."/>
            <person name="Yuan Q."/>
            <person name="Ouyang S."/>
            <person name="Liu J."/>
            <person name="Jones K.M."/>
            <person name="Gansberger K."/>
            <person name="Moffat K."/>
            <person name="Hill J."/>
            <person name="Bera J."/>
            <person name="Fadrosh D."/>
            <person name="Jin S."/>
            <person name="Johri S."/>
            <person name="Kim M."/>
            <person name="Overton L."/>
            <person name="Reardon M."/>
            <person name="Tsitrin T."/>
            <person name="Vuong H."/>
            <person name="Weaver B."/>
            <person name="Ciecko A."/>
            <person name="Tallon L."/>
            <person name="Jackson J."/>
            <person name="Pai G."/>
            <person name="Aken S.V."/>
            <person name="Utterback T."/>
            <person name="Reidmuller S."/>
            <person name="Feldblyum T."/>
            <person name="Hsiao J."/>
            <person name="Zismann V."/>
            <person name="Iobst S."/>
            <person name="de Vazeille A.R."/>
            <person name="Buell C.R."/>
            <person name="Ying K."/>
            <person name="Li Y."/>
            <person name="Lu T."/>
            <person name="Huang Y."/>
            <person name="Zhao Q."/>
            <person name="Feng Q."/>
            <person name="Zhang L."/>
            <person name="Zhu J."/>
            <person name="Weng Q."/>
            <person name="Mu J."/>
            <person name="Lu Y."/>
            <person name="Fan D."/>
            <person name="Liu Y."/>
            <person name="Guan J."/>
            <person name="Zhang Y."/>
            <person name="Yu S."/>
            <person name="Liu X."/>
            <person name="Zhang Y."/>
            <person name="Hong G."/>
            <person name="Han B."/>
            <person name="Choisne N."/>
            <person name="Demange N."/>
            <person name="Orjeda G."/>
            <person name="Samain S."/>
            <person name="Cattolico L."/>
            <person name="Pelletier E."/>
            <person name="Couloux A."/>
            <person name="Segurens B."/>
            <person name="Wincker P."/>
            <person name="D'Hont A."/>
            <person name="Scarpelli C."/>
            <person name="Weissenbach J."/>
            <person name="Salanoubat M."/>
            <person name="Quetier F."/>
            <person name="Yu Y."/>
            <person name="Kim H.R."/>
            <person name="Rambo T."/>
            <person name="Currie J."/>
            <person name="Collura K."/>
            <person name="Luo M."/>
            <person name="Yang T."/>
            <person name="Ammiraju J.S.S."/>
            <person name="Engler F."/>
            <person name="Soderlund C."/>
            <person name="Wing R.A."/>
            <person name="Palmer L.E."/>
            <person name="de la Bastide M."/>
            <person name="Spiegel L."/>
            <person name="Nascimento L."/>
            <person name="Zutavern T."/>
            <person name="O'Shaughnessy A."/>
            <person name="Dike S."/>
            <person name="Dedhia N."/>
            <person name="Preston R."/>
            <person name="Balija V."/>
            <person name="McCombie W.R."/>
            <person name="Chow T."/>
            <person name="Chen H."/>
            <person name="Chung M."/>
            <person name="Chen C."/>
            <person name="Shaw J."/>
            <person name="Wu H."/>
            <person name="Hsiao K."/>
            <person name="Chao Y."/>
            <person name="Chu M."/>
            <person name="Cheng C."/>
            <person name="Hour A."/>
            <person name="Lee P."/>
            <person name="Lin S."/>
            <person name="Lin Y."/>
            <person name="Liou J."/>
            <person name="Liu S."/>
            <person name="Hsing Y."/>
            <person name="Raghuvanshi S."/>
            <person name="Mohanty A."/>
            <person name="Bharti A.K."/>
            <person name="Gaur A."/>
            <person name="Gupta V."/>
            <person name="Kumar D."/>
            <person name="Ravi V."/>
            <person name="Vij S."/>
            <person name="Kapur A."/>
            <person name="Khurana P."/>
            <person name="Khurana P."/>
            <person name="Khurana J.P."/>
            <person name="Tyagi A.K."/>
            <person name="Gaikwad K."/>
            <person name="Singh A."/>
            <person name="Dalal V."/>
            <person name="Srivastava S."/>
            <person name="Dixit A."/>
            <person name="Pal A.K."/>
            <person name="Ghazi I.A."/>
            <person name="Yadav M."/>
            <person name="Pandit A."/>
            <person name="Bhargava A."/>
            <person name="Sureshbabu K."/>
            <person name="Batra K."/>
            <person name="Sharma T.R."/>
            <person name="Mohapatra T."/>
            <person name="Singh N.K."/>
            <person name="Messing J."/>
            <person name="Nelson A.B."/>
            <person name="Fuks G."/>
            <person name="Kavchok S."/>
            <person name="Keizer G."/>
            <person name="Linton E."/>
            <person name="Llaca V."/>
            <person name="Song R."/>
            <person name="Tanyolac B."/>
            <person name="Young S."/>
            <person name="Ho-Il K."/>
            <person name="Hahn J.H."/>
            <person name="Sangsakoo G."/>
            <person name="Vanavichit A."/>
            <person name="de Mattos Luiz.A.T."/>
            <person name="Zimmer P.D."/>
            <person name="Malone G."/>
            <person name="Dellagostin O."/>
            <person name="de Oliveira A.C."/>
            <person name="Bevan M."/>
            <person name="Bancroft I."/>
            <person name="Minx P."/>
            <person name="Cordum H."/>
            <person name="Wilson R."/>
            <person name="Cheng Z."/>
            <person name="Jin W."/>
            <person name="Jiang J."/>
            <person name="Leong S.A."/>
            <person name="Iwama H."/>
            <person name="Gojobori T."/>
            <person name="Itoh T."/>
            <person name="Niimura Y."/>
            <person name="Fujii Y."/>
            <person name="Habara T."/>
            <person name="Sakai H."/>
            <person name="Sato Y."/>
            <person name="Wilson G."/>
            <person name="Kumar K."/>
            <person name="McCouch S."/>
            <person name="Juretic N."/>
            <person name="Hoen D."/>
            <person name="Wright S."/>
            <person name="Bruskiewich R."/>
            <person name="Bureau T."/>
            <person name="Miyao A."/>
            <person name="Hirochika H."/>
            <person name="Nishikawa T."/>
            <person name="Kadowaki K."/>
            <person name="Sugiura M."/>
            <person name="Burr B."/>
            <person name="Sasaki T."/>
        </authorList>
    </citation>
    <scope>NUCLEOTIDE SEQUENCE [LARGE SCALE GENOMIC DNA]</scope>
    <source>
        <strain evidence="3">cv. Nipponbare</strain>
    </source>
</reference>
<accession>Q67V59</accession>
<reference evidence="3" key="2">
    <citation type="journal article" date="2008" name="Nucleic Acids Res.">
        <title>The rice annotation project database (RAP-DB): 2008 update.</title>
        <authorList>
            <consortium name="The rice annotation project (RAP)"/>
        </authorList>
    </citation>
    <scope>GENOME REANNOTATION</scope>
    <source>
        <strain evidence="3">cv. Nipponbare</strain>
    </source>
</reference>
<sequence length="89" mass="9916">MRVFLADFLYDSFCCRLPPPPRAAASRYHRRSPAPATTPSSATGSGAVRHHRRRRKPVGRLCPLAARCDEELGGATRSSTDPHHPRRLK</sequence>
<evidence type="ECO:0000313" key="3">
    <source>
        <dbReference type="Proteomes" id="UP000000763"/>
    </source>
</evidence>